<dbReference type="Gene3D" id="1.10.10.60">
    <property type="entry name" value="Homeodomain-like"/>
    <property type="match status" value="1"/>
</dbReference>
<sequence>MQHDCALRIAGRGRLASFSVEYKTGDQSLFVLNHLQKRAEVDMSIRHFQRQYEQLSQFERGRIISMMEAGWPARQEDRQLDRSDCVVRRCWN</sequence>
<evidence type="ECO:0000313" key="2">
    <source>
        <dbReference type="Proteomes" id="UP000887159"/>
    </source>
</evidence>
<accession>A0A8X6SY92</accession>
<evidence type="ECO:0000313" key="1">
    <source>
        <dbReference type="EMBL" id="GFY17697.1"/>
    </source>
</evidence>
<name>A0A8X6SY92_TRICX</name>
<organism evidence="1 2">
    <name type="scientific">Trichonephila clavipes</name>
    <name type="common">Golden silk orbweaver</name>
    <name type="synonym">Nephila clavipes</name>
    <dbReference type="NCBI Taxonomy" id="2585209"/>
    <lineage>
        <taxon>Eukaryota</taxon>
        <taxon>Metazoa</taxon>
        <taxon>Ecdysozoa</taxon>
        <taxon>Arthropoda</taxon>
        <taxon>Chelicerata</taxon>
        <taxon>Arachnida</taxon>
        <taxon>Araneae</taxon>
        <taxon>Araneomorphae</taxon>
        <taxon>Entelegynae</taxon>
        <taxon>Araneoidea</taxon>
        <taxon>Nephilidae</taxon>
        <taxon>Trichonephila</taxon>
    </lineage>
</organism>
<dbReference type="AlphaFoldDB" id="A0A8X6SY92"/>
<gene>
    <name evidence="1" type="primary">NCL1_32776</name>
    <name evidence="1" type="ORF">TNCV_1074321</name>
</gene>
<dbReference type="EMBL" id="BMAU01021346">
    <property type="protein sequence ID" value="GFY17697.1"/>
    <property type="molecule type" value="Genomic_DNA"/>
</dbReference>
<proteinExistence type="predicted"/>
<reference evidence="1" key="1">
    <citation type="submission" date="2020-08" db="EMBL/GenBank/DDBJ databases">
        <title>Multicomponent nature underlies the extraordinary mechanical properties of spider dragline silk.</title>
        <authorList>
            <person name="Kono N."/>
            <person name="Nakamura H."/>
            <person name="Mori M."/>
            <person name="Yoshida Y."/>
            <person name="Ohtoshi R."/>
            <person name="Malay A.D."/>
            <person name="Moran D.A.P."/>
            <person name="Tomita M."/>
            <person name="Numata K."/>
            <person name="Arakawa K."/>
        </authorList>
    </citation>
    <scope>NUCLEOTIDE SEQUENCE</scope>
</reference>
<comment type="caution">
    <text evidence="1">The sequence shown here is derived from an EMBL/GenBank/DDBJ whole genome shotgun (WGS) entry which is preliminary data.</text>
</comment>
<dbReference type="Proteomes" id="UP000887159">
    <property type="component" value="Unassembled WGS sequence"/>
</dbReference>
<keyword evidence="2" id="KW-1185">Reference proteome</keyword>
<protein>
    <submittedName>
        <fullName evidence="1">Uncharacterized protein</fullName>
    </submittedName>
</protein>